<keyword evidence="2" id="KW-0812">Transmembrane</keyword>
<keyword evidence="2" id="KW-1133">Transmembrane helix</keyword>
<reference evidence="3" key="1">
    <citation type="submission" date="2020-11" db="EMBL/GenBank/DDBJ databases">
        <title>RNA virus dark matter in the feces of wild birds.</title>
        <authorList>
            <person name="Lu X."/>
            <person name="Yang X.S."/>
            <person name="Zhang W."/>
        </authorList>
    </citation>
    <scope>NUCLEOTIDE SEQUENCE</scope>
    <source>
        <strain evidence="3">Thrush146con18</strain>
    </source>
</reference>
<organism evidence="3">
    <name type="scientific">Riboviria sp</name>
    <dbReference type="NCBI Taxonomy" id="2585031"/>
    <lineage>
        <taxon>Viruses</taxon>
        <taxon>Riboviria</taxon>
    </lineage>
</organism>
<proteinExistence type="predicted"/>
<name>A0A8K1U2U8_9VIRU</name>
<evidence type="ECO:0000256" key="2">
    <source>
        <dbReference type="SAM" id="Phobius"/>
    </source>
</evidence>
<sequence length="558" mass="62172">MKAYIALFLVASCFIRAQNLNARAIESAPVMDTDQCSYDLREVQTAYHIALNRAEQAESSLEILRYENERMQGKLDSNAALHTVLMIAAGVMVVFLVLAVIFRASVRATRHLFGGISEYIAARAGYVREPRLIPMRDVHTDDSSSPGPSLVLEANVEGSLYRKTEKIPKCQFEVQYDSSSGITTAGQGVRIGDYLLTAGHVITKLLAAEVETVYIVTSSGRVPTHIGSWTTLVKVDAAYMGFIQSAHQCLALSKASLIDNKYASYTSLPVRVHTMANFTDGSISDRRNGTVWYHGSTKAGFSGAPYMWGEKVVAMHQGSYNIGYGQDYHLLMSFLPTHTLEANMGEGTGGRIYEEIIEDFFRKGTRPDYYLTPGEIRIKKGNQYYTVDIDEMPDKLNDIIQYCEGHQDRPRVLESNVLVSDELEDIAQKQSIEDYNRIQSEKLDLVMDKIVLNNQKLSDHIIVTKMDTDEKLTDLANGLHSLTVRHIDVPANGVDVSKNCQSPPDVEANGRSDRAINVQSFELMQRQLQSLTSRLENMASMIGRTSTPAQQKRASRNT</sequence>
<keyword evidence="2" id="KW-0472">Membrane</keyword>
<dbReference type="EMBL" id="MW239536">
    <property type="protein sequence ID" value="UGO57603.1"/>
    <property type="molecule type" value="Genomic_RNA"/>
</dbReference>
<dbReference type="InterPro" id="IPR043504">
    <property type="entry name" value="Peptidase_S1_PA_chymotrypsin"/>
</dbReference>
<feature type="transmembrane region" description="Helical" evidence="2">
    <location>
        <begin position="79"/>
        <end position="102"/>
    </location>
</feature>
<evidence type="ECO:0000313" key="3">
    <source>
        <dbReference type="EMBL" id="UGO57603.1"/>
    </source>
</evidence>
<dbReference type="Gene3D" id="2.40.10.10">
    <property type="entry name" value="Trypsin-like serine proteases"/>
    <property type="match status" value="2"/>
</dbReference>
<evidence type="ECO:0000256" key="1">
    <source>
        <dbReference type="ARBA" id="ARBA00022801"/>
    </source>
</evidence>
<dbReference type="GO" id="GO:0016787">
    <property type="term" value="F:hydrolase activity"/>
    <property type="evidence" value="ECO:0007669"/>
    <property type="project" value="UniProtKB-KW"/>
</dbReference>
<dbReference type="InterPro" id="IPR009003">
    <property type="entry name" value="Peptidase_S1_PA"/>
</dbReference>
<keyword evidence="1" id="KW-0378">Hydrolase</keyword>
<dbReference type="SUPFAM" id="SSF50494">
    <property type="entry name" value="Trypsin-like serine proteases"/>
    <property type="match status" value="1"/>
</dbReference>
<protein>
    <recommendedName>
        <fullName evidence="4">Serine protease</fullName>
    </recommendedName>
</protein>
<evidence type="ECO:0008006" key="4">
    <source>
        <dbReference type="Google" id="ProtNLM"/>
    </source>
</evidence>
<accession>A0A8K1U2U8</accession>